<gene>
    <name evidence="3" type="primary">xynB</name>
    <name evidence="3" type="ORF">PEDI_50400</name>
</gene>
<dbReference type="EMBL" id="BQKE01000005">
    <property type="protein sequence ID" value="GJM64488.1"/>
    <property type="molecule type" value="Genomic_DNA"/>
</dbReference>
<evidence type="ECO:0000259" key="2">
    <source>
        <dbReference type="Pfam" id="PF20434"/>
    </source>
</evidence>
<evidence type="ECO:0000256" key="1">
    <source>
        <dbReference type="ARBA" id="ARBA00022801"/>
    </source>
</evidence>
<evidence type="ECO:0000313" key="3">
    <source>
        <dbReference type="EMBL" id="GJM64488.1"/>
    </source>
</evidence>
<dbReference type="Gene3D" id="3.40.50.1820">
    <property type="entry name" value="alpha/beta hydrolase"/>
    <property type="match status" value="1"/>
</dbReference>
<keyword evidence="3" id="KW-0858">Xylan degradation</keyword>
<keyword evidence="4" id="KW-1185">Reference proteome</keyword>
<dbReference type="SUPFAM" id="SSF53474">
    <property type="entry name" value="alpha/beta-Hydrolases"/>
    <property type="match status" value="1"/>
</dbReference>
<evidence type="ECO:0000313" key="4">
    <source>
        <dbReference type="Proteomes" id="UP001310022"/>
    </source>
</evidence>
<feature type="domain" description="BD-FAE-like" evidence="2">
    <location>
        <begin position="50"/>
        <end position="245"/>
    </location>
</feature>
<dbReference type="PANTHER" id="PTHR48081">
    <property type="entry name" value="AB HYDROLASE SUPERFAMILY PROTEIN C4A8.06C"/>
    <property type="match status" value="1"/>
</dbReference>
<sequence length="296" mass="33117">MANKDNDRHQIIPLYDGVPPNSLHDIREEKQDFSDNILKISHVTRPTIEVFLPTPEIATGEAVVICPGGGYWILAYDLEGTEVAKMFNEQGIAAIVLKYRLPTSHESKVRHESALMDAQRAIRMVRKNAIQWGIDQQKIGVMGFSAGGHLASSVSVQYDLGKANDEDPVERFSCRPDFSLLIYPVISFEGEFVHKGSRQALLGEHISSPSLRRRFSAERHVDRLTPPSFLVHSIDDDGVPCENSMFYFNACRAAGVKTELHLFPMGGHGYGLGKKFEGLREWPQLAVTFIRQLEGI</sequence>
<reference evidence="3 4" key="1">
    <citation type="submission" date="2021-12" db="EMBL/GenBank/DDBJ databases">
        <title>Genome sequencing of bacteria with rrn-lacking chromosome and rrn-plasmid.</title>
        <authorList>
            <person name="Anda M."/>
            <person name="Iwasaki W."/>
        </authorList>
    </citation>
    <scope>NUCLEOTIDE SEQUENCE [LARGE SCALE GENOMIC DNA]</scope>
    <source>
        <strain evidence="3 4">NBRC 15940</strain>
    </source>
</reference>
<dbReference type="InterPro" id="IPR029058">
    <property type="entry name" value="AB_hydrolase_fold"/>
</dbReference>
<dbReference type="Proteomes" id="UP001310022">
    <property type="component" value="Unassembled WGS sequence"/>
</dbReference>
<dbReference type="InterPro" id="IPR049492">
    <property type="entry name" value="BD-FAE-like_dom"/>
</dbReference>
<comment type="caution">
    <text evidence="3">The sequence shown here is derived from an EMBL/GenBank/DDBJ whole genome shotgun (WGS) entry which is preliminary data.</text>
</comment>
<dbReference type="Pfam" id="PF20434">
    <property type="entry name" value="BD-FAE"/>
    <property type="match status" value="1"/>
</dbReference>
<dbReference type="AlphaFoldDB" id="A0AAN4W4H3"/>
<protein>
    <submittedName>
        <fullName evidence="3">Xylanase</fullName>
    </submittedName>
</protein>
<accession>A0AAN4W4H3</accession>
<dbReference type="InterPro" id="IPR050300">
    <property type="entry name" value="GDXG_lipolytic_enzyme"/>
</dbReference>
<dbReference type="GO" id="GO:0016798">
    <property type="term" value="F:hydrolase activity, acting on glycosyl bonds"/>
    <property type="evidence" value="ECO:0007669"/>
    <property type="project" value="UniProtKB-KW"/>
</dbReference>
<proteinExistence type="predicted"/>
<keyword evidence="3" id="KW-0624">Polysaccharide degradation</keyword>
<dbReference type="GO" id="GO:0045493">
    <property type="term" value="P:xylan catabolic process"/>
    <property type="evidence" value="ECO:0007669"/>
    <property type="project" value="UniProtKB-KW"/>
</dbReference>
<keyword evidence="1 3" id="KW-0378">Hydrolase</keyword>
<name>A0AAN4W4H3_9BACT</name>
<organism evidence="3 4">
    <name type="scientific">Persicobacter diffluens</name>
    <dbReference type="NCBI Taxonomy" id="981"/>
    <lineage>
        <taxon>Bacteria</taxon>
        <taxon>Pseudomonadati</taxon>
        <taxon>Bacteroidota</taxon>
        <taxon>Cytophagia</taxon>
        <taxon>Cytophagales</taxon>
        <taxon>Persicobacteraceae</taxon>
        <taxon>Persicobacter</taxon>
    </lineage>
</organism>
<dbReference type="PANTHER" id="PTHR48081:SF6">
    <property type="entry name" value="PEPTIDASE S9 PROLYL OLIGOPEPTIDASE CATALYTIC DOMAIN-CONTAINING PROTEIN"/>
    <property type="match status" value="1"/>
</dbReference>
<keyword evidence="3" id="KW-0326">Glycosidase</keyword>
<keyword evidence="3" id="KW-0119">Carbohydrate metabolism</keyword>